<protein>
    <recommendedName>
        <fullName evidence="4">DNA-binding beta-propeller fold protein YncE</fullName>
    </recommendedName>
</protein>
<reference evidence="3" key="1">
    <citation type="submission" date="2016-10" db="EMBL/GenBank/DDBJ databases">
        <authorList>
            <person name="Varghese N."/>
            <person name="Submissions S."/>
        </authorList>
    </citation>
    <scope>NUCLEOTIDE SEQUENCE [LARGE SCALE GENOMIC DNA]</scope>
    <source>
        <strain evidence="3">DSM 46136</strain>
    </source>
</reference>
<dbReference type="Gene3D" id="2.130.10.10">
    <property type="entry name" value="YVTN repeat-like/Quinoprotein amine dehydrogenase"/>
    <property type="match status" value="1"/>
</dbReference>
<dbReference type="EMBL" id="FPBA01000006">
    <property type="protein sequence ID" value="SFT66906.1"/>
    <property type="molecule type" value="Genomic_DNA"/>
</dbReference>
<dbReference type="RefSeq" id="WP_093579509.1">
    <property type="nucleotide sequence ID" value="NZ_FPBA01000006.1"/>
</dbReference>
<keyword evidence="3" id="KW-1185">Reference proteome</keyword>
<evidence type="ECO:0000313" key="2">
    <source>
        <dbReference type="EMBL" id="SFT66906.1"/>
    </source>
</evidence>
<evidence type="ECO:0000256" key="1">
    <source>
        <dbReference type="SAM" id="SignalP"/>
    </source>
</evidence>
<name>A0A1I6ZW90_9ACTN</name>
<dbReference type="AlphaFoldDB" id="A0A1I6ZW90"/>
<evidence type="ECO:0008006" key="4">
    <source>
        <dbReference type="Google" id="ProtNLM"/>
    </source>
</evidence>
<dbReference type="PROSITE" id="PS51257">
    <property type="entry name" value="PROKAR_LIPOPROTEIN"/>
    <property type="match status" value="1"/>
</dbReference>
<proteinExistence type="predicted"/>
<accession>A0A1I6ZW90</accession>
<evidence type="ECO:0000313" key="3">
    <source>
        <dbReference type="Proteomes" id="UP000199546"/>
    </source>
</evidence>
<dbReference type="STRING" id="1296565.SAMN05660657_02294"/>
<feature type="chain" id="PRO_5038839062" description="DNA-binding beta-propeller fold protein YncE" evidence="1">
    <location>
        <begin position="21"/>
        <end position="334"/>
    </location>
</feature>
<feature type="signal peptide" evidence="1">
    <location>
        <begin position="1"/>
        <end position="20"/>
    </location>
</feature>
<dbReference type="SUPFAM" id="SSF82171">
    <property type="entry name" value="DPP6 N-terminal domain-like"/>
    <property type="match status" value="1"/>
</dbReference>
<organism evidence="2 3">
    <name type="scientific">Geodermatophilus amargosae</name>
    <dbReference type="NCBI Taxonomy" id="1296565"/>
    <lineage>
        <taxon>Bacteria</taxon>
        <taxon>Bacillati</taxon>
        <taxon>Actinomycetota</taxon>
        <taxon>Actinomycetes</taxon>
        <taxon>Geodermatophilales</taxon>
        <taxon>Geodermatophilaceae</taxon>
        <taxon>Geodermatophilus</taxon>
    </lineage>
</organism>
<dbReference type="Proteomes" id="UP000199546">
    <property type="component" value="Unassembled WGS sequence"/>
</dbReference>
<keyword evidence="1" id="KW-0732">Signal</keyword>
<dbReference type="OrthoDB" id="5181245at2"/>
<sequence>MSRTAAIALAVLLAAACTGGDDVPPLLDTVVDTVDLDAAVGTDVVVYDLAPSPDGLPVALVGAAGAAESWLVPLAGGTPTAVPAVDPDSELVIADDGTPLIVGTALTRVGGAVLPLRLDGPPDAVLLDGDVLNLARDTRLTAVDAGTGEVRVTAVAPGPVTHLAGAPDGDLLALVTRPGGGVDLLRLSPDLRPDDEPVELVAGGGTPTALRVTADGTVVVTAYVNEALDAGRLVTVVDGRVQTVADLEGTDDTALDLAVDPTGRVAYVVLSASYHPAELTAIDLATGGRTGTVALCGGAGAFGAIAPSADGRTLTVVGSCIGADGPSTTAFVIE</sequence>
<dbReference type="InterPro" id="IPR015943">
    <property type="entry name" value="WD40/YVTN_repeat-like_dom_sf"/>
</dbReference>
<gene>
    <name evidence="2" type="ORF">SAMN05660657_02294</name>
</gene>